<evidence type="ECO:0000256" key="1">
    <source>
        <dbReference type="SAM" id="SignalP"/>
    </source>
</evidence>
<keyword evidence="3" id="KW-1185">Reference proteome</keyword>
<feature type="non-terminal residue" evidence="2">
    <location>
        <position position="1"/>
    </location>
</feature>
<feature type="signal peptide" evidence="1">
    <location>
        <begin position="1"/>
        <end position="16"/>
    </location>
</feature>
<dbReference type="Proteomes" id="UP000023152">
    <property type="component" value="Unassembled WGS sequence"/>
</dbReference>
<evidence type="ECO:0000313" key="2">
    <source>
        <dbReference type="EMBL" id="ETO08167.1"/>
    </source>
</evidence>
<proteinExistence type="predicted"/>
<feature type="non-terminal residue" evidence="2">
    <location>
        <position position="159"/>
    </location>
</feature>
<dbReference type="AlphaFoldDB" id="X6M3X0"/>
<protein>
    <submittedName>
        <fullName evidence="2">Uncharacterized protein</fullName>
    </submittedName>
</protein>
<accession>X6M3X0</accession>
<sequence length="159" mass="19218">LFVRDFWILNLNLVVAIRSLYLFKNKNDLINIYLVVFFQWNNLKVQNNERDSDCKESAKRLYCIDNNKLCLFFLEKFVTDFKVLTMLSNSNKYTMRGSSNKVKGDTLEAYTNQTYFQFYLNSTERVHFSRFYKSKFPKLIKGFKEIDKKFDFILTLMYF</sequence>
<organism evidence="2 3">
    <name type="scientific">Reticulomyxa filosa</name>
    <dbReference type="NCBI Taxonomy" id="46433"/>
    <lineage>
        <taxon>Eukaryota</taxon>
        <taxon>Sar</taxon>
        <taxon>Rhizaria</taxon>
        <taxon>Retaria</taxon>
        <taxon>Foraminifera</taxon>
        <taxon>Monothalamids</taxon>
        <taxon>Reticulomyxidae</taxon>
        <taxon>Reticulomyxa</taxon>
    </lineage>
</organism>
<keyword evidence="1" id="KW-0732">Signal</keyword>
<gene>
    <name evidence="2" type="ORF">RFI_29222</name>
</gene>
<evidence type="ECO:0000313" key="3">
    <source>
        <dbReference type="Proteomes" id="UP000023152"/>
    </source>
</evidence>
<comment type="caution">
    <text evidence="2">The sequence shown here is derived from an EMBL/GenBank/DDBJ whole genome shotgun (WGS) entry which is preliminary data.</text>
</comment>
<reference evidence="2 3" key="1">
    <citation type="journal article" date="2013" name="Curr. Biol.">
        <title>The Genome of the Foraminiferan Reticulomyxa filosa.</title>
        <authorList>
            <person name="Glockner G."/>
            <person name="Hulsmann N."/>
            <person name="Schleicher M."/>
            <person name="Noegel A.A."/>
            <person name="Eichinger L."/>
            <person name="Gallinger C."/>
            <person name="Pawlowski J."/>
            <person name="Sierra R."/>
            <person name="Euteneuer U."/>
            <person name="Pillet L."/>
            <person name="Moustafa A."/>
            <person name="Platzer M."/>
            <person name="Groth M."/>
            <person name="Szafranski K."/>
            <person name="Schliwa M."/>
        </authorList>
    </citation>
    <scope>NUCLEOTIDE SEQUENCE [LARGE SCALE GENOMIC DNA]</scope>
</reference>
<name>X6M3X0_RETFI</name>
<dbReference type="EMBL" id="ASPP01025296">
    <property type="protein sequence ID" value="ETO08167.1"/>
    <property type="molecule type" value="Genomic_DNA"/>
</dbReference>
<feature type="chain" id="PRO_5004975568" evidence="1">
    <location>
        <begin position="17"/>
        <end position="159"/>
    </location>
</feature>